<reference evidence="2 3" key="1">
    <citation type="submission" date="2020-11" db="EMBL/GenBank/DDBJ databases">
        <authorList>
            <person name="Sun Q."/>
        </authorList>
    </citation>
    <scope>NUCLEOTIDE SEQUENCE [LARGE SCALE GENOMIC DNA]</scope>
    <source>
        <strain evidence="2 3">P8398</strain>
    </source>
</reference>
<keyword evidence="3" id="KW-1185">Reference proteome</keyword>
<sequence>MIARIVFIALHVLLVAGVTFACAGSTGGSSRMRVLLIVPALLSLVPLPFAVWADVKGRANTARTLLLSVMLSLPVSIVLLLLLLLFNRLGNAGWH</sequence>
<proteinExistence type="predicted"/>
<keyword evidence="1" id="KW-1133">Transmembrane helix</keyword>
<dbReference type="Proteomes" id="UP000662888">
    <property type="component" value="Chromosome"/>
</dbReference>
<protein>
    <submittedName>
        <fullName evidence="2">Uncharacterized protein</fullName>
    </submittedName>
</protein>
<dbReference type="PROSITE" id="PS51257">
    <property type="entry name" value="PROKAR_LIPOPROTEIN"/>
    <property type="match status" value="1"/>
</dbReference>
<name>A0AA48WFV6_9BURK</name>
<feature type="transmembrane region" description="Helical" evidence="1">
    <location>
        <begin position="65"/>
        <end position="86"/>
    </location>
</feature>
<organism evidence="2 3">
    <name type="scientific">Massilia antarctica</name>
    <dbReference type="NCBI Taxonomy" id="2765360"/>
    <lineage>
        <taxon>Bacteria</taxon>
        <taxon>Pseudomonadati</taxon>
        <taxon>Pseudomonadota</taxon>
        <taxon>Betaproteobacteria</taxon>
        <taxon>Burkholderiales</taxon>
        <taxon>Oxalobacteraceae</taxon>
        <taxon>Telluria group</taxon>
        <taxon>Massilia</taxon>
    </lineage>
</organism>
<accession>A0AA48WFV6</accession>
<dbReference type="RefSeq" id="WP_206091462.1">
    <property type="nucleotide sequence ID" value="NZ_CP065053.1"/>
</dbReference>
<keyword evidence="1" id="KW-0812">Transmembrane</keyword>
<keyword evidence="1" id="KW-0472">Membrane</keyword>
<evidence type="ECO:0000313" key="3">
    <source>
        <dbReference type="Proteomes" id="UP000662888"/>
    </source>
</evidence>
<dbReference type="EMBL" id="CP065053">
    <property type="protein sequence ID" value="QPI51945.1"/>
    <property type="molecule type" value="Genomic_DNA"/>
</dbReference>
<gene>
    <name evidence="2" type="ORF">IV454_10850</name>
</gene>
<evidence type="ECO:0000313" key="2">
    <source>
        <dbReference type="EMBL" id="QPI51945.1"/>
    </source>
</evidence>
<feature type="transmembrane region" description="Helical" evidence="1">
    <location>
        <begin position="33"/>
        <end position="53"/>
    </location>
</feature>
<evidence type="ECO:0000256" key="1">
    <source>
        <dbReference type="SAM" id="Phobius"/>
    </source>
</evidence>